<evidence type="ECO:0000313" key="3">
    <source>
        <dbReference type="Proteomes" id="UP000052013"/>
    </source>
</evidence>
<dbReference type="STRING" id="1423739.FC85_GL000384"/>
<dbReference type="SUPFAM" id="SSF52317">
    <property type="entry name" value="Class I glutamine amidotransferase-like"/>
    <property type="match status" value="1"/>
</dbReference>
<name>A0A0R1SK47_9LACO</name>
<dbReference type="InterPro" id="IPR029062">
    <property type="entry name" value="Class_I_gatase-like"/>
</dbReference>
<gene>
    <name evidence="2" type="ORF">FC85_GL000384</name>
</gene>
<sequence>MKLNFDKQGGILMIKPNRLHPGDKVAIVSLSGGILGEISAKHQLKLGTKRLKSFKLNPVIMPNALKGLKFLQDHPEARAQDLKIAFLDQSIKGIICVIGGDDTYRLLPYLLNDSDFIRAVQTSPQTVYWFFRYND</sequence>
<accession>A0A0R1SK47</accession>
<dbReference type="Gene3D" id="3.40.50.10740">
    <property type="entry name" value="Class I glutamine amidotransferase-like"/>
    <property type="match status" value="1"/>
</dbReference>
<dbReference type="PANTHER" id="PTHR30237:SF4">
    <property type="entry name" value="LD-CARBOXYPEPTIDASE C-TERMINAL DOMAIN-CONTAINING PROTEIN"/>
    <property type="match status" value="1"/>
</dbReference>
<comment type="caution">
    <text evidence="2">The sequence shown here is derived from an EMBL/GenBank/DDBJ whole genome shotgun (WGS) entry which is preliminary data.</text>
</comment>
<reference evidence="2 3" key="1">
    <citation type="journal article" date="2015" name="Genome Announc.">
        <title>Expanding the biotechnology potential of lactobacilli through comparative genomics of 213 strains and associated genera.</title>
        <authorList>
            <person name="Sun Z."/>
            <person name="Harris H.M."/>
            <person name="McCann A."/>
            <person name="Guo C."/>
            <person name="Argimon S."/>
            <person name="Zhang W."/>
            <person name="Yang X."/>
            <person name="Jeffery I.B."/>
            <person name="Cooney J.C."/>
            <person name="Kagawa T.F."/>
            <person name="Liu W."/>
            <person name="Song Y."/>
            <person name="Salvetti E."/>
            <person name="Wrobel A."/>
            <person name="Rasinkangas P."/>
            <person name="Parkhill J."/>
            <person name="Rea M.C."/>
            <person name="O'Sullivan O."/>
            <person name="Ritari J."/>
            <person name="Douillard F.P."/>
            <person name="Paul Ross R."/>
            <person name="Yang R."/>
            <person name="Briner A.E."/>
            <person name="Felis G.E."/>
            <person name="de Vos W.M."/>
            <person name="Barrangou R."/>
            <person name="Klaenhammer T.R."/>
            <person name="Caufield P.W."/>
            <person name="Cui Y."/>
            <person name="Zhang H."/>
            <person name="O'Toole P.W."/>
        </authorList>
    </citation>
    <scope>NUCLEOTIDE SEQUENCE [LARGE SCALE GENOMIC DNA]</scope>
    <source>
        <strain evidence="2 3">DSM 14421</strain>
    </source>
</reference>
<evidence type="ECO:0000313" key="2">
    <source>
        <dbReference type="EMBL" id="KRL69504.1"/>
    </source>
</evidence>
<feature type="domain" description="LD-carboxypeptidase N-terminal" evidence="1">
    <location>
        <begin position="25"/>
        <end position="117"/>
    </location>
</feature>
<dbReference type="Pfam" id="PF02016">
    <property type="entry name" value="Peptidase_S66"/>
    <property type="match status" value="1"/>
</dbReference>
<dbReference type="Proteomes" id="UP000052013">
    <property type="component" value="Unassembled WGS sequence"/>
</dbReference>
<evidence type="ECO:0000259" key="1">
    <source>
        <dbReference type="Pfam" id="PF02016"/>
    </source>
</evidence>
<proteinExistence type="predicted"/>
<dbReference type="PANTHER" id="PTHR30237">
    <property type="entry name" value="MURAMOYLTETRAPEPTIDE CARBOXYPEPTIDASE"/>
    <property type="match status" value="1"/>
</dbReference>
<dbReference type="InterPro" id="IPR040449">
    <property type="entry name" value="Peptidase_S66_N"/>
</dbReference>
<dbReference type="EMBL" id="AZEY01000007">
    <property type="protein sequence ID" value="KRL69504.1"/>
    <property type="molecule type" value="Genomic_DNA"/>
</dbReference>
<dbReference type="InterPro" id="IPR027478">
    <property type="entry name" value="LdcA_N"/>
</dbReference>
<dbReference type="PATRIC" id="fig|1423739.3.peg.403"/>
<dbReference type="InterPro" id="IPR003507">
    <property type="entry name" value="S66_fam"/>
</dbReference>
<dbReference type="AlphaFoldDB" id="A0A0R1SK47"/>
<protein>
    <submittedName>
        <fullName evidence="2">Microcin C7 resistance MccF family protein</fullName>
    </submittedName>
</protein>
<organism evidence="2 3">
    <name type="scientific">Lentilactobacillus diolivorans DSM 14421</name>
    <dbReference type="NCBI Taxonomy" id="1423739"/>
    <lineage>
        <taxon>Bacteria</taxon>
        <taxon>Bacillati</taxon>
        <taxon>Bacillota</taxon>
        <taxon>Bacilli</taxon>
        <taxon>Lactobacillales</taxon>
        <taxon>Lactobacillaceae</taxon>
        <taxon>Lentilactobacillus</taxon>
    </lineage>
</organism>